<gene>
    <name evidence="1" type="ORF">AVDCRST_MAG73-2035</name>
</gene>
<dbReference type="AlphaFoldDB" id="A0A6J4U6Z1"/>
<evidence type="ECO:0000313" key="1">
    <source>
        <dbReference type="EMBL" id="CAA9542013.1"/>
    </source>
</evidence>
<name>A0A6J4U6Z1_9BACT</name>
<dbReference type="EMBL" id="CADCWE010000128">
    <property type="protein sequence ID" value="CAA9542013.1"/>
    <property type="molecule type" value="Genomic_DNA"/>
</dbReference>
<reference evidence="1" key="1">
    <citation type="submission" date="2020-02" db="EMBL/GenBank/DDBJ databases">
        <authorList>
            <person name="Meier V. D."/>
        </authorList>
    </citation>
    <scope>NUCLEOTIDE SEQUENCE</scope>
    <source>
        <strain evidence="1">AVDCRST_MAG73</strain>
    </source>
</reference>
<proteinExistence type="predicted"/>
<accession>A0A6J4U6Z1</accession>
<sequence length="41" mass="4587">MLGHSNHAALDAATNDLVPVMDPRQFGAWELARAWLARLDR</sequence>
<protein>
    <submittedName>
        <fullName evidence="1">Uncharacterized protein</fullName>
    </submittedName>
</protein>
<organism evidence="1">
    <name type="scientific">uncultured Thermomicrobiales bacterium</name>
    <dbReference type="NCBI Taxonomy" id="1645740"/>
    <lineage>
        <taxon>Bacteria</taxon>
        <taxon>Pseudomonadati</taxon>
        <taxon>Thermomicrobiota</taxon>
        <taxon>Thermomicrobia</taxon>
        <taxon>Thermomicrobiales</taxon>
        <taxon>environmental samples</taxon>
    </lineage>
</organism>